<accession>A0A5N5DD29</accession>
<evidence type="ECO:0000256" key="6">
    <source>
        <dbReference type="ARBA" id="ARBA00023180"/>
    </source>
</evidence>
<evidence type="ECO:0000256" key="8">
    <source>
        <dbReference type="ARBA" id="ARBA00042574"/>
    </source>
</evidence>
<evidence type="ECO:0000256" key="7">
    <source>
        <dbReference type="ARBA" id="ARBA00040944"/>
    </source>
</evidence>
<keyword evidence="2" id="KW-0328">Glycosyltransferase</keyword>
<dbReference type="Pfam" id="PF04577">
    <property type="entry name" value="Glyco_transf_61"/>
    <property type="match status" value="1"/>
</dbReference>
<evidence type="ECO:0000256" key="11">
    <source>
        <dbReference type="SAM" id="MobiDB-lite"/>
    </source>
</evidence>
<evidence type="ECO:0000256" key="1">
    <source>
        <dbReference type="ARBA" id="ARBA00011970"/>
    </source>
</evidence>
<feature type="chain" id="PRO_5024836213" description="EGF domain-specific O-linked N-acetylglucosamine transferase" evidence="12">
    <location>
        <begin position="29"/>
        <end position="514"/>
    </location>
</feature>
<evidence type="ECO:0000256" key="3">
    <source>
        <dbReference type="ARBA" id="ARBA00022679"/>
    </source>
</evidence>
<evidence type="ECO:0000313" key="15">
    <source>
        <dbReference type="Proteomes" id="UP000325902"/>
    </source>
</evidence>
<feature type="signal peptide" evidence="12">
    <location>
        <begin position="1"/>
        <end position="28"/>
    </location>
</feature>
<name>A0A5N5DD29_9PEZI</name>
<organism evidence="14 15">
    <name type="scientific">Lasiodiplodia theobromae</name>
    <dbReference type="NCBI Taxonomy" id="45133"/>
    <lineage>
        <taxon>Eukaryota</taxon>
        <taxon>Fungi</taxon>
        <taxon>Dikarya</taxon>
        <taxon>Ascomycota</taxon>
        <taxon>Pezizomycotina</taxon>
        <taxon>Dothideomycetes</taxon>
        <taxon>Dothideomycetes incertae sedis</taxon>
        <taxon>Botryosphaeriales</taxon>
        <taxon>Botryosphaeriaceae</taxon>
        <taxon>Lasiodiplodia</taxon>
    </lineage>
</organism>
<evidence type="ECO:0000256" key="12">
    <source>
        <dbReference type="SAM" id="SignalP"/>
    </source>
</evidence>
<dbReference type="EMBL" id="VCHE01000031">
    <property type="protein sequence ID" value="KAB2575591.1"/>
    <property type="molecule type" value="Genomic_DNA"/>
</dbReference>
<protein>
    <recommendedName>
        <fullName evidence="7">EGF domain-specific O-linked N-acetylglucosamine transferase</fullName>
        <ecNumber evidence="1">2.4.1.255</ecNumber>
    </recommendedName>
    <alternativeName>
        <fullName evidence="8">Extracellular O-linked N-acetylglucosamine transferase</fullName>
    </alternativeName>
</protein>
<keyword evidence="4 12" id="KW-0732">Signal</keyword>
<dbReference type="EC" id="2.4.1.255" evidence="1"/>
<evidence type="ECO:0000256" key="4">
    <source>
        <dbReference type="ARBA" id="ARBA00022729"/>
    </source>
</evidence>
<dbReference type="PANTHER" id="PTHR20961:SF148">
    <property type="entry name" value="EGF DOMAIN-SPECIFIC O-LINKED N-ACETYLGLUCOSAMINE TRANSFERASE"/>
    <property type="match status" value="1"/>
</dbReference>
<evidence type="ECO:0000256" key="10">
    <source>
        <dbReference type="ARBA" id="ARBA00049432"/>
    </source>
</evidence>
<keyword evidence="3 14" id="KW-0808">Transferase</keyword>
<evidence type="ECO:0000259" key="13">
    <source>
        <dbReference type="Pfam" id="PF04577"/>
    </source>
</evidence>
<evidence type="ECO:0000256" key="5">
    <source>
        <dbReference type="ARBA" id="ARBA00022824"/>
    </source>
</evidence>
<comment type="catalytic activity">
    <reaction evidence="9">
        <text>L-seryl-[protein] + UDP-N-acetyl-alpha-D-glucosamine = 3-O-(N-acetyl-beta-D-glucosaminyl)-L-seryl-[protein] + UDP + H(+)</text>
        <dbReference type="Rhea" id="RHEA:48904"/>
        <dbReference type="Rhea" id="RHEA-COMP:9863"/>
        <dbReference type="Rhea" id="RHEA-COMP:12251"/>
        <dbReference type="ChEBI" id="CHEBI:15378"/>
        <dbReference type="ChEBI" id="CHEBI:29999"/>
        <dbReference type="ChEBI" id="CHEBI:57705"/>
        <dbReference type="ChEBI" id="CHEBI:58223"/>
        <dbReference type="ChEBI" id="CHEBI:90838"/>
        <dbReference type="EC" id="2.4.1.255"/>
    </reaction>
</comment>
<keyword evidence="6" id="KW-0325">Glycoprotein</keyword>
<dbReference type="InterPro" id="IPR007657">
    <property type="entry name" value="Glycosyltransferase_61"/>
</dbReference>
<dbReference type="GO" id="GO:0097363">
    <property type="term" value="F:protein O-acetylglucosaminyltransferase activity"/>
    <property type="evidence" value="ECO:0007669"/>
    <property type="project" value="UniProtKB-EC"/>
</dbReference>
<evidence type="ECO:0000256" key="9">
    <source>
        <dbReference type="ARBA" id="ARBA00048317"/>
    </source>
</evidence>
<gene>
    <name evidence="14" type="primary">Eogt_1</name>
    <name evidence="14" type="ORF">DBV05_g5691</name>
</gene>
<dbReference type="AlphaFoldDB" id="A0A5N5DD29"/>
<keyword evidence="5" id="KW-0256">Endoplasmic reticulum</keyword>
<evidence type="ECO:0000313" key="14">
    <source>
        <dbReference type="EMBL" id="KAB2575591.1"/>
    </source>
</evidence>
<keyword evidence="15" id="KW-1185">Reference proteome</keyword>
<comment type="catalytic activity">
    <reaction evidence="10">
        <text>L-threonyl-[protein] + UDP-N-acetyl-alpha-D-glucosamine = 3-O-(N-acetyl-beta-D-glucosaminyl)-L-threonyl-[protein] + UDP + H(+)</text>
        <dbReference type="Rhea" id="RHEA:48908"/>
        <dbReference type="Rhea" id="RHEA-COMP:11060"/>
        <dbReference type="Rhea" id="RHEA-COMP:12252"/>
        <dbReference type="ChEBI" id="CHEBI:15378"/>
        <dbReference type="ChEBI" id="CHEBI:30013"/>
        <dbReference type="ChEBI" id="CHEBI:57705"/>
        <dbReference type="ChEBI" id="CHEBI:58223"/>
        <dbReference type="ChEBI" id="CHEBI:90840"/>
        <dbReference type="EC" id="2.4.1.255"/>
    </reaction>
</comment>
<reference evidence="14 15" key="1">
    <citation type="journal article" date="2019" name="Sci. Rep.">
        <title>A multi-omics analysis of the grapevine pathogen Lasiodiplodia theobromae reveals that temperature affects the expression of virulence- and pathogenicity-related genes.</title>
        <authorList>
            <person name="Felix C."/>
            <person name="Meneses R."/>
            <person name="Goncalves M.F.M."/>
            <person name="Tilleman L."/>
            <person name="Duarte A.S."/>
            <person name="Jorrin-Novo J.V."/>
            <person name="Van de Peer Y."/>
            <person name="Deforce D."/>
            <person name="Van Nieuwerburgh F."/>
            <person name="Esteves A.C."/>
            <person name="Alves A."/>
        </authorList>
    </citation>
    <scope>NUCLEOTIDE SEQUENCE [LARGE SCALE GENOMIC DNA]</scope>
    <source>
        <strain evidence="14 15">LA-SOL3</strain>
    </source>
</reference>
<evidence type="ECO:0000256" key="2">
    <source>
        <dbReference type="ARBA" id="ARBA00022676"/>
    </source>
</evidence>
<dbReference type="GO" id="GO:0005788">
    <property type="term" value="C:endoplasmic reticulum lumen"/>
    <property type="evidence" value="ECO:0007669"/>
    <property type="project" value="TreeGrafter"/>
</dbReference>
<dbReference type="PANTHER" id="PTHR20961">
    <property type="entry name" value="GLYCOSYLTRANSFERASE"/>
    <property type="match status" value="1"/>
</dbReference>
<dbReference type="Proteomes" id="UP000325902">
    <property type="component" value="Unassembled WGS sequence"/>
</dbReference>
<dbReference type="InterPro" id="IPR049625">
    <property type="entry name" value="Glyco_transf_61_cat"/>
</dbReference>
<feature type="region of interest" description="Disordered" evidence="11">
    <location>
        <begin position="338"/>
        <end position="363"/>
    </location>
</feature>
<feature type="domain" description="Glycosyltransferase 61 catalytic" evidence="13">
    <location>
        <begin position="354"/>
        <end position="440"/>
    </location>
</feature>
<comment type="caution">
    <text evidence="14">The sequence shown here is derived from an EMBL/GenBank/DDBJ whole genome shotgun (WGS) entry which is preliminary data.</text>
</comment>
<dbReference type="OrthoDB" id="529273at2759"/>
<sequence length="514" mass="56630">MPLPAAPLRTILLTAAVAALIWLNLCLPGQLSTNDYPVLPIHFSGSRPSDPPEPHGLSLPGDYNAPNTDPEWCESKYSTRYLTNLRDGRQSYCNPSVSDSSLNCFNTKITDERTDTFCIAKGVSMLHSHQSTTFRLNCTTWKSPGTDGSMALAPLKTESFPKYLYNTGPYHIWSDYFSTVPGLPSQPFCSERQGTPKYTILVKRDGDGNMWHSLLEIFSLYLTLDTLRITPQDPSSHTPEPFLSAADMSSAQIVILDDYPDGPFFDLWKAIAPLPVVRLKDIPSYGTAAACLDNVIIPLAGGSNPLWRGDWHTGSCTHSQLIDTFTRRVLSHYGHAANTSSTSLLPPSSSPPRPKDDTDTTPDLTLTFIDRRTSRALVNTDQHLANLRLHFPRVRVQAIDFAALPFSEQLRVIQTTDVLVGVHGAGLTHALFLPAGASVVEIQPRRLNYKGFRNLAKMRGHRYFSAHAAANDSAPDWHDLDVSVGEEEFLELVGAGIRAVLHRGGREEDVVVVG</sequence>
<proteinExistence type="predicted"/>